<name>A0AAV1WPV5_LUPLU</name>
<organism evidence="3 4">
    <name type="scientific">Lupinus luteus</name>
    <name type="common">European yellow lupine</name>
    <dbReference type="NCBI Taxonomy" id="3873"/>
    <lineage>
        <taxon>Eukaryota</taxon>
        <taxon>Viridiplantae</taxon>
        <taxon>Streptophyta</taxon>
        <taxon>Embryophyta</taxon>
        <taxon>Tracheophyta</taxon>
        <taxon>Spermatophyta</taxon>
        <taxon>Magnoliopsida</taxon>
        <taxon>eudicotyledons</taxon>
        <taxon>Gunneridae</taxon>
        <taxon>Pentapetalae</taxon>
        <taxon>rosids</taxon>
        <taxon>fabids</taxon>
        <taxon>Fabales</taxon>
        <taxon>Fabaceae</taxon>
        <taxon>Papilionoideae</taxon>
        <taxon>50 kb inversion clade</taxon>
        <taxon>genistoids sensu lato</taxon>
        <taxon>core genistoids</taxon>
        <taxon>Genisteae</taxon>
        <taxon>Lupinus</taxon>
    </lineage>
</organism>
<feature type="compositionally biased region" description="Polar residues" evidence="1">
    <location>
        <begin position="20"/>
        <end position="36"/>
    </location>
</feature>
<feature type="chain" id="PRO_5043864140" evidence="2">
    <location>
        <begin position="19"/>
        <end position="64"/>
    </location>
</feature>
<evidence type="ECO:0000256" key="2">
    <source>
        <dbReference type="SAM" id="SignalP"/>
    </source>
</evidence>
<dbReference type="AlphaFoldDB" id="A0AAV1WPV5"/>
<dbReference type="PANTHER" id="PTHR37748:SF1">
    <property type="entry name" value="PROTEIN, PUTATIVE-RELATED"/>
    <property type="match status" value="1"/>
</dbReference>
<evidence type="ECO:0000313" key="4">
    <source>
        <dbReference type="Proteomes" id="UP001497480"/>
    </source>
</evidence>
<feature type="signal peptide" evidence="2">
    <location>
        <begin position="1"/>
        <end position="18"/>
    </location>
</feature>
<proteinExistence type="predicted"/>
<accession>A0AAV1WPV5</accession>
<feature type="region of interest" description="Disordered" evidence="1">
    <location>
        <begin position="16"/>
        <end position="46"/>
    </location>
</feature>
<keyword evidence="4" id="KW-1185">Reference proteome</keyword>
<dbReference type="Proteomes" id="UP001497480">
    <property type="component" value="Unassembled WGS sequence"/>
</dbReference>
<keyword evidence="2" id="KW-0732">Signal</keyword>
<gene>
    <name evidence="3" type="ORF">LLUT_LOCUS11886</name>
</gene>
<dbReference type="EMBL" id="CAXHTB010000008">
    <property type="protein sequence ID" value="CAL0310826.1"/>
    <property type="molecule type" value="Genomic_DNA"/>
</dbReference>
<evidence type="ECO:0000313" key="3">
    <source>
        <dbReference type="EMBL" id="CAL0310826.1"/>
    </source>
</evidence>
<sequence length="64" mass="6758">MTLISVFFSCFASSTSSAAQVSNDDAGSQLKSTSLEKPNDKSKSKGAPIVVSYFPINSNPSRLL</sequence>
<protein>
    <submittedName>
        <fullName evidence="3">Uncharacterized protein</fullName>
    </submittedName>
</protein>
<reference evidence="3 4" key="1">
    <citation type="submission" date="2024-03" db="EMBL/GenBank/DDBJ databases">
        <authorList>
            <person name="Martinez-Hernandez J."/>
        </authorList>
    </citation>
    <scope>NUCLEOTIDE SEQUENCE [LARGE SCALE GENOMIC DNA]</scope>
</reference>
<comment type="caution">
    <text evidence="3">The sequence shown here is derived from an EMBL/GenBank/DDBJ whole genome shotgun (WGS) entry which is preliminary data.</text>
</comment>
<evidence type="ECO:0000256" key="1">
    <source>
        <dbReference type="SAM" id="MobiDB-lite"/>
    </source>
</evidence>
<dbReference type="PANTHER" id="PTHR37748">
    <property type="entry name" value="PROTEIN, PUTATIVE-RELATED"/>
    <property type="match status" value="1"/>
</dbReference>